<comment type="similarity">
    <text evidence="9">Belongs to the DHHC palmitoyltransferase family. PFA5 subfamily.</text>
</comment>
<dbReference type="GO" id="GO:0016020">
    <property type="term" value="C:membrane"/>
    <property type="evidence" value="ECO:0007669"/>
    <property type="project" value="UniProtKB-SubCell"/>
</dbReference>
<dbReference type="GO" id="GO:0006612">
    <property type="term" value="P:protein targeting to membrane"/>
    <property type="evidence" value="ECO:0007669"/>
    <property type="project" value="TreeGrafter"/>
</dbReference>
<evidence type="ECO:0000256" key="5">
    <source>
        <dbReference type="ARBA" id="ARBA00023136"/>
    </source>
</evidence>
<evidence type="ECO:0000313" key="13">
    <source>
        <dbReference type="EMBL" id="CCC70623.1"/>
    </source>
</evidence>
<comment type="catalytic activity">
    <reaction evidence="10 11">
        <text>L-cysteinyl-[protein] + hexadecanoyl-CoA = S-hexadecanoyl-L-cysteinyl-[protein] + CoA</text>
        <dbReference type="Rhea" id="RHEA:36683"/>
        <dbReference type="Rhea" id="RHEA-COMP:10131"/>
        <dbReference type="Rhea" id="RHEA-COMP:11032"/>
        <dbReference type="ChEBI" id="CHEBI:29950"/>
        <dbReference type="ChEBI" id="CHEBI:57287"/>
        <dbReference type="ChEBI" id="CHEBI:57379"/>
        <dbReference type="ChEBI" id="CHEBI:74151"/>
        <dbReference type="EC" id="2.3.1.225"/>
    </reaction>
</comment>
<reference key="2">
    <citation type="submission" date="2011-08" db="EMBL/GenBank/DDBJ databases">
        <title>Genome sequence of Naumovozyma castellii.</title>
        <authorList>
            <person name="Gordon J.L."/>
            <person name="Armisen D."/>
            <person name="Proux-Wera E."/>
            <person name="OhEigeartaigh S.S."/>
            <person name="Byrne K.P."/>
            <person name="Wolfe K.H."/>
        </authorList>
    </citation>
    <scope>NUCLEOTIDE SEQUENCE</scope>
    <source>
        <strain>Type strain:CBS 4309</strain>
    </source>
</reference>
<dbReference type="GO" id="GO:0019706">
    <property type="term" value="F:protein-cysteine S-palmitoyltransferase activity"/>
    <property type="evidence" value="ECO:0007669"/>
    <property type="project" value="UniProtKB-EC"/>
</dbReference>
<gene>
    <name evidence="13" type="primary">NCAS0F01390</name>
    <name evidence="13" type="ordered locus">NCAS_0F01390</name>
</gene>
<accession>G0VGK2</accession>
<dbReference type="EC" id="2.3.1.225" evidence="11"/>
<evidence type="ECO:0000256" key="6">
    <source>
        <dbReference type="ARBA" id="ARBA00023139"/>
    </source>
</evidence>
<dbReference type="eggNOG" id="KOG1311">
    <property type="taxonomic scope" value="Eukaryota"/>
</dbReference>
<dbReference type="KEGG" id="ncs:NCAS_0F01390"/>
<evidence type="ECO:0000256" key="10">
    <source>
        <dbReference type="ARBA" id="ARBA00048048"/>
    </source>
</evidence>
<evidence type="ECO:0000256" key="7">
    <source>
        <dbReference type="ARBA" id="ARBA00023288"/>
    </source>
</evidence>
<feature type="transmembrane region" description="Helical" evidence="11">
    <location>
        <begin position="12"/>
        <end position="31"/>
    </location>
</feature>
<reference evidence="13 14" key="1">
    <citation type="journal article" date="2011" name="Proc. Natl. Acad. Sci. U.S.A.">
        <title>Evolutionary erosion of yeast sex chromosomes by mating-type switching accidents.</title>
        <authorList>
            <person name="Gordon J.L."/>
            <person name="Armisen D."/>
            <person name="Proux-Wera E."/>
            <person name="Oheigeartaigh S.S."/>
            <person name="Byrne K.P."/>
            <person name="Wolfe K.H."/>
        </authorList>
    </citation>
    <scope>NUCLEOTIDE SEQUENCE [LARGE SCALE GENOMIC DNA]</scope>
    <source>
        <strain evidence="14">ATCC 76901 / BCRC 22586 / CBS 4309 / NBRC 1992 / NRRL Y-12630</strain>
    </source>
</reference>
<evidence type="ECO:0000313" key="14">
    <source>
        <dbReference type="Proteomes" id="UP000001640"/>
    </source>
</evidence>
<dbReference type="STRING" id="1064592.G0VGK2"/>
<dbReference type="Proteomes" id="UP000001640">
    <property type="component" value="Chromosome 6"/>
</dbReference>
<dbReference type="OrthoDB" id="331948at2759"/>
<feature type="domain" description="Palmitoyltransferase DHHC" evidence="12">
    <location>
        <begin position="115"/>
        <end position="228"/>
    </location>
</feature>
<evidence type="ECO:0000259" key="12">
    <source>
        <dbReference type="Pfam" id="PF01529"/>
    </source>
</evidence>
<dbReference type="PROSITE" id="PS50216">
    <property type="entry name" value="DHHC"/>
    <property type="match status" value="1"/>
</dbReference>
<feature type="transmembrane region" description="Helical" evidence="11">
    <location>
        <begin position="51"/>
        <end position="73"/>
    </location>
</feature>
<keyword evidence="14" id="KW-1185">Reference proteome</keyword>
<dbReference type="PANTHER" id="PTHR22883:SF23">
    <property type="entry name" value="PALMITOYLTRANSFERASE ZDHHC6"/>
    <property type="match status" value="1"/>
</dbReference>
<dbReference type="HOGENOM" id="CLU_064801_0_0_1"/>
<evidence type="ECO:0000256" key="8">
    <source>
        <dbReference type="ARBA" id="ARBA00023315"/>
    </source>
</evidence>
<dbReference type="OMA" id="YCVWIGT"/>
<keyword evidence="5 11" id="KW-0472">Membrane</keyword>
<dbReference type="FunCoup" id="G0VGK2">
    <property type="interactions" value="977"/>
</dbReference>
<dbReference type="RefSeq" id="XP_003676978.1">
    <property type="nucleotide sequence ID" value="XM_003676930.1"/>
</dbReference>
<dbReference type="PANTHER" id="PTHR22883">
    <property type="entry name" value="ZINC FINGER DHHC DOMAIN CONTAINING PROTEIN"/>
    <property type="match status" value="1"/>
</dbReference>
<keyword evidence="6" id="KW-0564">Palmitate</keyword>
<dbReference type="GeneID" id="96904271"/>
<evidence type="ECO:0000256" key="9">
    <source>
        <dbReference type="ARBA" id="ARBA00038298"/>
    </source>
</evidence>
<evidence type="ECO:0000256" key="1">
    <source>
        <dbReference type="ARBA" id="ARBA00004141"/>
    </source>
</evidence>
<dbReference type="GO" id="GO:0005783">
    <property type="term" value="C:endoplasmic reticulum"/>
    <property type="evidence" value="ECO:0007669"/>
    <property type="project" value="TreeGrafter"/>
</dbReference>
<sequence length="374" mass="44396">MGFRFNLEGPLLRYVLPQITFALQIYGTWAYSHKFCYAQLFHRFHYKATSIVFIIIECVLTIIIWIIWVRLIYFNKPMEQPIIPPYMLVPVGSSSNQVISTKPPKYYQCDKNGYPPWCTHCQSLKLSRSHHSKQVGRCILRFDHYCAWIGCVIARNNYRLFLQYVGWFNLLLLWYWLTIAVFIRTIGMLNGNVIVGFILSCLGWMMTLGLFISHIYYMSNNKTSIETLDAERGKRKKHKMMVTNDEIEHARIEYNRKYFCYYNQQDKFRYVVELTADEFAKCWKKRSFWINAREFLGSDIIFWLFPWGSYFPDLRKREASSFQSYGQSYDLENIIGPYKEVLSSSAIDLIENRITQGNYVTKFLAYGDNLDINM</sequence>
<keyword evidence="8 11" id="KW-0012">Acyltransferase</keyword>
<evidence type="ECO:0000256" key="11">
    <source>
        <dbReference type="RuleBase" id="RU079119"/>
    </source>
</evidence>
<dbReference type="GO" id="GO:0005794">
    <property type="term" value="C:Golgi apparatus"/>
    <property type="evidence" value="ECO:0007669"/>
    <property type="project" value="TreeGrafter"/>
</dbReference>
<evidence type="ECO:0000256" key="4">
    <source>
        <dbReference type="ARBA" id="ARBA00022989"/>
    </source>
</evidence>
<dbReference type="Pfam" id="PF01529">
    <property type="entry name" value="DHHC"/>
    <property type="match status" value="1"/>
</dbReference>
<dbReference type="AlphaFoldDB" id="G0VGK2"/>
<keyword evidence="7" id="KW-0449">Lipoprotein</keyword>
<dbReference type="InterPro" id="IPR001594">
    <property type="entry name" value="Palmitoyltrfase_DHHC"/>
</dbReference>
<evidence type="ECO:0000256" key="3">
    <source>
        <dbReference type="ARBA" id="ARBA00022692"/>
    </source>
</evidence>
<organism evidence="13 14">
    <name type="scientific">Naumovozyma castellii</name>
    <name type="common">Yeast</name>
    <name type="synonym">Saccharomyces castellii</name>
    <dbReference type="NCBI Taxonomy" id="27288"/>
    <lineage>
        <taxon>Eukaryota</taxon>
        <taxon>Fungi</taxon>
        <taxon>Dikarya</taxon>
        <taxon>Ascomycota</taxon>
        <taxon>Saccharomycotina</taxon>
        <taxon>Saccharomycetes</taxon>
        <taxon>Saccharomycetales</taxon>
        <taxon>Saccharomycetaceae</taxon>
        <taxon>Naumovozyma</taxon>
    </lineage>
</organism>
<comment type="domain">
    <text evidence="11">The DHHC domain is required for palmitoyltransferase activity.</text>
</comment>
<name>G0VGK2_NAUCA</name>
<feature type="transmembrane region" description="Helical" evidence="11">
    <location>
        <begin position="193"/>
        <end position="217"/>
    </location>
</feature>
<protein>
    <recommendedName>
        <fullName evidence="11">Palmitoyltransferase</fullName>
        <ecNumber evidence="11">2.3.1.225</ecNumber>
    </recommendedName>
</protein>
<comment type="subcellular location">
    <subcellularLocation>
        <location evidence="1">Membrane</location>
        <topology evidence="1">Multi-pass membrane protein</topology>
    </subcellularLocation>
</comment>
<keyword evidence="3 11" id="KW-0812">Transmembrane</keyword>
<evidence type="ECO:0000256" key="2">
    <source>
        <dbReference type="ARBA" id="ARBA00022679"/>
    </source>
</evidence>
<dbReference type="InterPro" id="IPR039859">
    <property type="entry name" value="PFA4/ZDH16/20/ERF2-like"/>
</dbReference>
<proteinExistence type="inferred from homology"/>
<dbReference type="EMBL" id="HE576757">
    <property type="protein sequence ID" value="CCC70623.1"/>
    <property type="molecule type" value="Genomic_DNA"/>
</dbReference>
<feature type="transmembrane region" description="Helical" evidence="11">
    <location>
        <begin position="164"/>
        <end position="187"/>
    </location>
</feature>
<keyword evidence="2 11" id="KW-0808">Transferase</keyword>
<dbReference type="InParanoid" id="G0VGK2"/>
<keyword evidence="4 11" id="KW-1133">Transmembrane helix</keyword>